<dbReference type="Pfam" id="PF07721">
    <property type="entry name" value="TPR_4"/>
    <property type="match status" value="3"/>
</dbReference>
<accession>A0ABW1F053</accession>
<evidence type="ECO:0000313" key="1">
    <source>
        <dbReference type="EMBL" id="MFC5887330.1"/>
    </source>
</evidence>
<keyword evidence="2" id="KW-1185">Reference proteome</keyword>
<dbReference type="EMBL" id="JBHSOD010000026">
    <property type="protein sequence ID" value="MFC5887330.1"/>
    <property type="molecule type" value="Genomic_DNA"/>
</dbReference>
<sequence>MTNPLLQATALYHAGRYAEAEAEARSVAAVPRTKPEDEVFVPLAMGIAALAASAQGRHTEALSTFDALLPVFGGLCGANHTLTLKLRSDRAQVLTALGRHAECEAECAAVANLAARNAGPEAALLAIHARVGQIQALSALALNREAEAVSRRTLATHCESDQATLILRLGLVRSLNAQGRHEEALAEAKRADEVRRGWSEEQRRPETGAVELLSAIALLELGRGADARSLAAAAHDDCLAAFGPDNSRTTEARMLLDRIDGV</sequence>
<dbReference type="InterPro" id="IPR011990">
    <property type="entry name" value="TPR-like_helical_dom_sf"/>
</dbReference>
<protein>
    <submittedName>
        <fullName evidence="1">Tetratricopeptide repeat protein</fullName>
    </submittedName>
</protein>
<proteinExistence type="predicted"/>
<dbReference type="RefSeq" id="WP_345328788.1">
    <property type="nucleotide sequence ID" value="NZ_BAAAVH010000056.1"/>
</dbReference>
<reference evidence="2" key="1">
    <citation type="journal article" date="2019" name="Int. J. Syst. Evol. Microbiol.">
        <title>The Global Catalogue of Microorganisms (GCM) 10K type strain sequencing project: providing services to taxonomists for standard genome sequencing and annotation.</title>
        <authorList>
            <consortium name="The Broad Institute Genomics Platform"/>
            <consortium name="The Broad Institute Genome Sequencing Center for Infectious Disease"/>
            <person name="Wu L."/>
            <person name="Ma J."/>
        </authorList>
    </citation>
    <scope>NUCLEOTIDE SEQUENCE [LARGE SCALE GENOMIC DNA]</scope>
    <source>
        <strain evidence="2">CGMCC 4.1469</strain>
    </source>
</reference>
<comment type="caution">
    <text evidence="1">The sequence shown here is derived from an EMBL/GenBank/DDBJ whole genome shotgun (WGS) entry which is preliminary data.</text>
</comment>
<evidence type="ECO:0000313" key="2">
    <source>
        <dbReference type="Proteomes" id="UP001596067"/>
    </source>
</evidence>
<organism evidence="1 2">
    <name type="scientific">Kitasatospora aburaviensis</name>
    <dbReference type="NCBI Taxonomy" id="67265"/>
    <lineage>
        <taxon>Bacteria</taxon>
        <taxon>Bacillati</taxon>
        <taxon>Actinomycetota</taxon>
        <taxon>Actinomycetes</taxon>
        <taxon>Kitasatosporales</taxon>
        <taxon>Streptomycetaceae</taxon>
        <taxon>Kitasatospora</taxon>
    </lineage>
</organism>
<gene>
    <name evidence="1" type="ORF">ACFP0N_20380</name>
</gene>
<dbReference type="SUPFAM" id="SSF48452">
    <property type="entry name" value="TPR-like"/>
    <property type="match status" value="1"/>
</dbReference>
<name>A0ABW1F053_9ACTN</name>
<dbReference type="InterPro" id="IPR011717">
    <property type="entry name" value="TPR-4"/>
</dbReference>
<dbReference type="Proteomes" id="UP001596067">
    <property type="component" value="Unassembled WGS sequence"/>
</dbReference>
<dbReference type="Gene3D" id="1.25.40.10">
    <property type="entry name" value="Tetratricopeptide repeat domain"/>
    <property type="match status" value="1"/>
</dbReference>